<feature type="non-terminal residue" evidence="1">
    <location>
        <position position="96"/>
    </location>
</feature>
<dbReference type="STRING" id="1217705.F900_00008"/>
<evidence type="ECO:0000313" key="1">
    <source>
        <dbReference type="EMBL" id="ENX04595.1"/>
    </source>
</evidence>
<sequence>MKITKQLLEQWGACSDGKHTFSSKFPEGAEYSAVIAACDEDGHKDYRDWIFTRAFQHLEAREVVEAETVLIPKEVDKGLEPLALLDQETKSTDTIS</sequence>
<evidence type="ECO:0000313" key="2">
    <source>
        <dbReference type="Proteomes" id="UP000013248"/>
    </source>
</evidence>
<dbReference type="EMBL" id="APRP01000001">
    <property type="protein sequence ID" value="ENX04595.1"/>
    <property type="molecule type" value="Genomic_DNA"/>
</dbReference>
<dbReference type="HOGENOM" id="CLU_2377496_0_0_6"/>
<dbReference type="RefSeq" id="WP_005213991.1">
    <property type="nucleotide sequence ID" value="NZ_KB850087.1"/>
</dbReference>
<name>N9NRR0_9GAMM</name>
<comment type="caution">
    <text evidence="1">The sequence shown here is derived from an EMBL/GenBank/DDBJ whole genome shotgun (WGS) entry which is preliminary data.</text>
</comment>
<protein>
    <submittedName>
        <fullName evidence="1">Uncharacterized protein</fullName>
    </submittedName>
</protein>
<dbReference type="Proteomes" id="UP000013248">
    <property type="component" value="Unassembled WGS sequence"/>
</dbReference>
<organism evidence="1 2">
    <name type="scientific">Acinetobacter modestus</name>
    <dbReference type="NCBI Taxonomy" id="1776740"/>
    <lineage>
        <taxon>Bacteria</taxon>
        <taxon>Pseudomonadati</taxon>
        <taxon>Pseudomonadota</taxon>
        <taxon>Gammaproteobacteria</taxon>
        <taxon>Moraxellales</taxon>
        <taxon>Moraxellaceae</taxon>
        <taxon>Acinetobacter</taxon>
    </lineage>
</organism>
<accession>N9NRR0</accession>
<proteinExistence type="predicted"/>
<gene>
    <name evidence="1" type="ORF">F900_00008</name>
</gene>
<reference evidence="1 2" key="1">
    <citation type="submission" date="2013-02" db="EMBL/GenBank/DDBJ databases">
        <title>The Genome Sequence of Acinetobacter sp. ANC 3862.</title>
        <authorList>
            <consortium name="The Broad Institute Genome Sequencing Platform"/>
            <consortium name="The Broad Institute Genome Sequencing Center for Infectious Disease"/>
            <person name="Cerqueira G."/>
            <person name="Feldgarden M."/>
            <person name="Courvalin P."/>
            <person name="Perichon B."/>
            <person name="Grillot-Courvalin C."/>
            <person name="Clermont D."/>
            <person name="Rocha E."/>
            <person name="Yoon E.-J."/>
            <person name="Nemec A."/>
            <person name="Walker B."/>
            <person name="Young S.K."/>
            <person name="Zeng Q."/>
            <person name="Gargeya S."/>
            <person name="Fitzgerald M."/>
            <person name="Haas B."/>
            <person name="Abouelleil A."/>
            <person name="Alvarado L."/>
            <person name="Arachchi H.M."/>
            <person name="Berlin A.M."/>
            <person name="Chapman S.B."/>
            <person name="Dewar J."/>
            <person name="Goldberg J."/>
            <person name="Griggs A."/>
            <person name="Gujja S."/>
            <person name="Hansen M."/>
            <person name="Howarth C."/>
            <person name="Imamovic A."/>
            <person name="Larimer J."/>
            <person name="McCowan C."/>
            <person name="Murphy C."/>
            <person name="Neiman D."/>
            <person name="Pearson M."/>
            <person name="Priest M."/>
            <person name="Roberts A."/>
            <person name="Saif S."/>
            <person name="Shea T."/>
            <person name="Sisk P."/>
            <person name="Sykes S."/>
            <person name="Wortman J."/>
            <person name="Nusbaum C."/>
            <person name="Birren B."/>
        </authorList>
    </citation>
    <scope>NUCLEOTIDE SEQUENCE [LARGE SCALE GENOMIC DNA]</scope>
    <source>
        <strain evidence="1 2">ANC 3862</strain>
    </source>
</reference>
<dbReference type="AlphaFoldDB" id="N9NRR0"/>